<dbReference type="FunFam" id="3.40.50.1820:FF:000179">
    <property type="entry name" value="Lipase"/>
    <property type="match status" value="1"/>
</dbReference>
<feature type="signal peptide" evidence="4">
    <location>
        <begin position="1"/>
        <end position="22"/>
    </location>
</feature>
<name>A0A1I8MR72_MUSDO</name>
<dbReference type="Proteomes" id="UP001652621">
    <property type="component" value="Unplaced"/>
</dbReference>
<dbReference type="SUPFAM" id="SSF53474">
    <property type="entry name" value="alpha/beta-Hydrolases"/>
    <property type="match status" value="1"/>
</dbReference>
<evidence type="ECO:0000313" key="8">
    <source>
        <dbReference type="RefSeq" id="XP_005186694.1"/>
    </source>
</evidence>
<dbReference type="PANTHER" id="PTHR11005">
    <property type="entry name" value="LYSOSOMAL ACID LIPASE-RELATED"/>
    <property type="match status" value="1"/>
</dbReference>
<dbReference type="EnsemblMetazoa" id="MDOA007625-RA">
    <property type="protein sequence ID" value="MDOA007625-PA"/>
    <property type="gene ID" value="MDOA007625"/>
</dbReference>
<dbReference type="AlphaFoldDB" id="A0A1I8MR72"/>
<gene>
    <name evidence="6" type="primary">101890440</name>
    <name evidence="8" type="synonym">LOC101890440</name>
</gene>
<feature type="active site" description="Nucleophile" evidence="3">
    <location>
        <position position="164"/>
    </location>
</feature>
<sequence>MKSVVVILNIIILIVEVQHVTSAVTTTADRIKAAGYGSETHTIFTKDGYGLTVFRIIGRGNRTTSSPTAPVVLMMHGLMSSSDCWVLQGLKDGLAYNMVDRGYDVWLGNARGNTYGKRHRKLSLDSPKFWNFSWHEIGIIDLPTTMDYILQKTQQPRLHYVGHSPGTTIMFVLLSIQPKYSEKLKSLHMIAPIAYLKHTRSPAVLTAVPLVRMHTPLDNLVSYTTSRYLPIGGMLFKTCINPRASRELCDVLTALLNGGMSDYIQKSIFPDVFKTHPASTSARQSFHFVQLHISGHFRQYDFGAELNLQYYNRTTTPDYDVQRIQPRFPFHFYYSDFDDFSTKLDVEKFSKILGNRSISHFINLKKFAHFDFMWAHNIKKIINPVVLKIMQETEEAWRNEER</sequence>
<keyword evidence="7" id="KW-1185">Reference proteome</keyword>
<evidence type="ECO:0000256" key="1">
    <source>
        <dbReference type="ARBA" id="ARBA00010701"/>
    </source>
</evidence>
<dbReference type="InterPro" id="IPR029058">
    <property type="entry name" value="AB_hydrolase_fold"/>
</dbReference>
<evidence type="ECO:0000256" key="4">
    <source>
        <dbReference type="SAM" id="SignalP"/>
    </source>
</evidence>
<evidence type="ECO:0000313" key="6">
    <source>
        <dbReference type="EnsemblMetazoa" id="MDOA007625-PA"/>
    </source>
</evidence>
<keyword evidence="2" id="KW-0443">Lipid metabolism</keyword>
<dbReference type="PIRSF" id="PIRSF000862">
    <property type="entry name" value="Steryl_ester_lip"/>
    <property type="match status" value="1"/>
</dbReference>
<comment type="similarity">
    <text evidence="1 2">Belongs to the AB hydrolase superfamily. Lipase family.</text>
</comment>
<dbReference type="GO" id="GO:0016788">
    <property type="term" value="F:hydrolase activity, acting on ester bonds"/>
    <property type="evidence" value="ECO:0007669"/>
    <property type="project" value="InterPro"/>
</dbReference>
<dbReference type="InterPro" id="IPR006693">
    <property type="entry name" value="AB_hydrolase_lipase"/>
</dbReference>
<keyword evidence="2" id="KW-0378">Hydrolase</keyword>
<dbReference type="VEuPathDB" id="VectorBase:MDOMA2_004954"/>
<organism evidence="6">
    <name type="scientific">Musca domestica</name>
    <name type="common">House fly</name>
    <dbReference type="NCBI Taxonomy" id="7370"/>
    <lineage>
        <taxon>Eukaryota</taxon>
        <taxon>Metazoa</taxon>
        <taxon>Ecdysozoa</taxon>
        <taxon>Arthropoda</taxon>
        <taxon>Hexapoda</taxon>
        <taxon>Insecta</taxon>
        <taxon>Pterygota</taxon>
        <taxon>Neoptera</taxon>
        <taxon>Endopterygota</taxon>
        <taxon>Diptera</taxon>
        <taxon>Brachycera</taxon>
        <taxon>Muscomorpha</taxon>
        <taxon>Muscoidea</taxon>
        <taxon>Muscidae</taxon>
        <taxon>Musca</taxon>
    </lineage>
</organism>
<feature type="domain" description="Partial AB-hydrolase lipase" evidence="5">
    <location>
        <begin position="28"/>
        <end position="88"/>
    </location>
</feature>
<dbReference type="InterPro" id="IPR025483">
    <property type="entry name" value="Lipase_euk"/>
</dbReference>
<dbReference type="OrthoDB" id="9974421at2759"/>
<dbReference type="Gene3D" id="3.40.50.1820">
    <property type="entry name" value="alpha/beta hydrolase"/>
    <property type="match status" value="1"/>
</dbReference>
<feature type="active site" description="Charge relay system" evidence="3">
    <location>
        <position position="369"/>
    </location>
</feature>
<evidence type="ECO:0000256" key="2">
    <source>
        <dbReference type="PIRNR" id="PIRNR000862"/>
    </source>
</evidence>
<dbReference type="VEuPathDB" id="VectorBase:MDOA007625"/>
<dbReference type="eggNOG" id="KOG2624">
    <property type="taxonomic scope" value="Eukaryota"/>
</dbReference>
<evidence type="ECO:0000256" key="3">
    <source>
        <dbReference type="PIRSR" id="PIRSR000862-1"/>
    </source>
</evidence>
<keyword evidence="2" id="KW-0442">Lipid degradation</keyword>
<feature type="active site" description="Charge relay system" evidence="3">
    <location>
        <position position="338"/>
    </location>
</feature>
<evidence type="ECO:0000259" key="5">
    <source>
        <dbReference type="Pfam" id="PF04083"/>
    </source>
</evidence>
<dbReference type="Pfam" id="PF04083">
    <property type="entry name" value="Abhydro_lipase"/>
    <property type="match status" value="1"/>
</dbReference>
<dbReference type="GO" id="GO:0016042">
    <property type="term" value="P:lipid catabolic process"/>
    <property type="evidence" value="ECO:0007669"/>
    <property type="project" value="UniProtKB-KW"/>
</dbReference>
<protein>
    <recommendedName>
        <fullName evidence="2">Lipase</fullName>
    </recommendedName>
</protein>
<dbReference type="STRING" id="7370.A0A1I8MR72"/>
<reference evidence="6" key="1">
    <citation type="submission" date="2020-05" db="UniProtKB">
        <authorList>
            <consortium name="EnsemblMetazoa"/>
        </authorList>
    </citation>
    <scope>IDENTIFICATION</scope>
    <source>
        <strain evidence="6">Aabys</strain>
    </source>
</reference>
<accession>A0A1I8MR72</accession>
<dbReference type="RefSeq" id="XP_005186694.1">
    <property type="nucleotide sequence ID" value="XM_005186637.3"/>
</dbReference>
<keyword evidence="4" id="KW-0732">Signal</keyword>
<feature type="chain" id="PRO_5044560712" description="Lipase" evidence="4">
    <location>
        <begin position="23"/>
        <end position="402"/>
    </location>
</feature>
<evidence type="ECO:0000313" key="7">
    <source>
        <dbReference type="Proteomes" id="UP001652621"/>
    </source>
</evidence>
<dbReference type="KEGG" id="mde:101890440"/>
<reference evidence="8" key="2">
    <citation type="submission" date="2025-04" db="UniProtKB">
        <authorList>
            <consortium name="RefSeq"/>
        </authorList>
    </citation>
    <scope>IDENTIFICATION</scope>
    <source>
        <strain evidence="8">Aabys</strain>
    </source>
</reference>
<dbReference type="GeneID" id="101890440"/>
<proteinExistence type="inferred from homology"/>